<evidence type="ECO:0000256" key="3">
    <source>
        <dbReference type="ARBA" id="ARBA00022664"/>
    </source>
</evidence>
<evidence type="ECO:0000256" key="7">
    <source>
        <dbReference type="SAM" id="MobiDB-lite"/>
    </source>
</evidence>
<keyword evidence="4" id="KW-0747">Spliceosome</keyword>
<dbReference type="Gene3D" id="6.10.140.420">
    <property type="match status" value="1"/>
</dbReference>
<dbReference type="Pfam" id="PF08312">
    <property type="entry name" value="cwf21"/>
    <property type="match status" value="1"/>
</dbReference>
<accession>A0A9W8KZ71</accession>
<dbReference type="PANTHER" id="PTHR36562">
    <property type="entry name" value="SERINE/ARGININE REPETITIVE MATRIX 2"/>
    <property type="match status" value="1"/>
</dbReference>
<evidence type="ECO:0000259" key="8">
    <source>
        <dbReference type="SMART" id="SM01115"/>
    </source>
</evidence>
<feature type="compositionally biased region" description="Basic and acidic residues" evidence="7">
    <location>
        <begin position="168"/>
        <end position="177"/>
    </location>
</feature>
<dbReference type="EMBL" id="JANBTW010000005">
    <property type="protein sequence ID" value="KAJ2680443.1"/>
    <property type="molecule type" value="Genomic_DNA"/>
</dbReference>
<proteinExistence type="inferred from homology"/>
<feature type="region of interest" description="Disordered" evidence="7">
    <location>
        <begin position="168"/>
        <end position="319"/>
    </location>
</feature>
<keyword evidence="5" id="KW-0508">mRNA splicing</keyword>
<feature type="domain" description="CWF21" evidence="8">
    <location>
        <begin position="58"/>
        <end position="103"/>
    </location>
</feature>
<feature type="compositionally biased region" description="Basic residues" evidence="7">
    <location>
        <begin position="225"/>
        <end position="254"/>
    </location>
</feature>
<feature type="compositionally biased region" description="Polar residues" evidence="7">
    <location>
        <begin position="22"/>
        <end position="40"/>
    </location>
</feature>
<dbReference type="InterPro" id="IPR013170">
    <property type="entry name" value="mRNA_splic_Cwf21_dom"/>
</dbReference>
<name>A0A9W8KZ71_9FUNG</name>
<feature type="compositionally biased region" description="Basic residues" evidence="7">
    <location>
        <begin position="178"/>
        <end position="189"/>
    </location>
</feature>
<gene>
    <name evidence="9" type="primary">CWC21</name>
    <name evidence="9" type="ORF">GGI25_000735</name>
</gene>
<evidence type="ECO:0000256" key="6">
    <source>
        <dbReference type="ARBA" id="ARBA00023242"/>
    </source>
</evidence>
<dbReference type="GO" id="GO:0008380">
    <property type="term" value="P:RNA splicing"/>
    <property type="evidence" value="ECO:0007669"/>
    <property type="project" value="UniProtKB-KW"/>
</dbReference>
<dbReference type="OrthoDB" id="10267305at2759"/>
<keyword evidence="6" id="KW-0539">Nucleus</keyword>
<dbReference type="Proteomes" id="UP001151518">
    <property type="component" value="Unassembled WGS sequence"/>
</dbReference>
<protein>
    <submittedName>
        <fullName evidence="9">RNA-splicing factor</fullName>
    </submittedName>
</protein>
<feature type="compositionally biased region" description="Basic and acidic residues" evidence="7">
    <location>
        <begin position="210"/>
        <end position="224"/>
    </location>
</feature>
<evidence type="ECO:0000256" key="5">
    <source>
        <dbReference type="ARBA" id="ARBA00023187"/>
    </source>
</evidence>
<feature type="compositionally biased region" description="Basic and acidic residues" evidence="7">
    <location>
        <begin position="42"/>
        <end position="55"/>
    </location>
</feature>
<evidence type="ECO:0000313" key="10">
    <source>
        <dbReference type="Proteomes" id="UP001151518"/>
    </source>
</evidence>
<evidence type="ECO:0000256" key="1">
    <source>
        <dbReference type="ARBA" id="ARBA00004123"/>
    </source>
</evidence>
<dbReference type="SMART" id="SM01115">
    <property type="entry name" value="cwf21"/>
    <property type="match status" value="1"/>
</dbReference>
<feature type="compositionally biased region" description="Basic and acidic residues" evidence="7">
    <location>
        <begin position="296"/>
        <end position="307"/>
    </location>
</feature>
<sequence>MYNGIGLTTPRGTGTSGHVVRNASSLKPGQEQGTSQNKHQQYARERIPKSKPVDKGILEHERKRQIEVKCLALQDKLEEQGLDEEAVEQHINKFRSQLLENIDHLDLSGGKDIKPFETQKLAEAKSKENHKLANALRVDDGYVEGAAFDRELQELKRQKRLLELEKERAAEREERYSSHRRYRHRHSRSVSRSISRSKSPSRNRQKTRRPKDESDSYSDSDNRKERRRQSSRSGRSRRAHNRDSHHHRHSRHSRTSSGSDGEIRNKRSCSPLTAIIRAVEDGEPGEIEDIDAGSNRAEDSKTHKSNDLSDNESAFVDSN</sequence>
<evidence type="ECO:0000256" key="2">
    <source>
        <dbReference type="ARBA" id="ARBA00005954"/>
    </source>
</evidence>
<dbReference type="CDD" id="cd21372">
    <property type="entry name" value="cwf21_CWC21-like"/>
    <property type="match status" value="1"/>
</dbReference>
<dbReference type="AlphaFoldDB" id="A0A9W8KZ71"/>
<comment type="caution">
    <text evidence="9">The sequence shown here is derived from an EMBL/GenBank/DDBJ whole genome shotgun (WGS) entry which is preliminary data.</text>
</comment>
<dbReference type="InterPro" id="IPR051372">
    <property type="entry name" value="CWC21"/>
</dbReference>
<organism evidence="9 10">
    <name type="scientific">Coemansia spiralis</name>
    <dbReference type="NCBI Taxonomy" id="417178"/>
    <lineage>
        <taxon>Eukaryota</taxon>
        <taxon>Fungi</taxon>
        <taxon>Fungi incertae sedis</taxon>
        <taxon>Zoopagomycota</taxon>
        <taxon>Kickxellomycotina</taxon>
        <taxon>Kickxellomycetes</taxon>
        <taxon>Kickxellales</taxon>
        <taxon>Kickxellaceae</taxon>
        <taxon>Coemansia</taxon>
    </lineage>
</organism>
<dbReference type="PANTHER" id="PTHR36562:SF5">
    <property type="entry name" value="SERINE_ARGININE REPETITIVE MATRIX 2"/>
    <property type="match status" value="1"/>
</dbReference>
<dbReference type="GO" id="GO:0006397">
    <property type="term" value="P:mRNA processing"/>
    <property type="evidence" value="ECO:0007669"/>
    <property type="project" value="UniProtKB-KW"/>
</dbReference>
<keyword evidence="3" id="KW-0507">mRNA processing</keyword>
<feature type="compositionally biased region" description="Basic residues" evidence="7">
    <location>
        <begin position="199"/>
        <end position="209"/>
    </location>
</feature>
<comment type="subcellular location">
    <subcellularLocation>
        <location evidence="1">Nucleus</location>
    </subcellularLocation>
</comment>
<comment type="similarity">
    <text evidence="2">Belongs to the CWC21 family.</text>
</comment>
<evidence type="ECO:0000313" key="9">
    <source>
        <dbReference type="EMBL" id="KAJ2680443.1"/>
    </source>
</evidence>
<feature type="compositionally biased region" description="Acidic residues" evidence="7">
    <location>
        <begin position="281"/>
        <end position="291"/>
    </location>
</feature>
<feature type="region of interest" description="Disordered" evidence="7">
    <location>
        <begin position="1"/>
        <end position="55"/>
    </location>
</feature>
<evidence type="ECO:0000256" key="4">
    <source>
        <dbReference type="ARBA" id="ARBA00022728"/>
    </source>
</evidence>
<dbReference type="GO" id="GO:0005681">
    <property type="term" value="C:spliceosomal complex"/>
    <property type="evidence" value="ECO:0007669"/>
    <property type="project" value="UniProtKB-KW"/>
</dbReference>
<reference evidence="9" key="1">
    <citation type="submission" date="2022-07" db="EMBL/GenBank/DDBJ databases">
        <title>Phylogenomic reconstructions and comparative analyses of Kickxellomycotina fungi.</title>
        <authorList>
            <person name="Reynolds N.K."/>
            <person name="Stajich J.E."/>
            <person name="Barry K."/>
            <person name="Grigoriev I.V."/>
            <person name="Crous P."/>
            <person name="Smith M.E."/>
        </authorList>
    </citation>
    <scope>NUCLEOTIDE SEQUENCE</scope>
    <source>
        <strain evidence="9">NRRL 3115</strain>
    </source>
</reference>